<feature type="region of interest" description="Disordered" evidence="1">
    <location>
        <begin position="408"/>
        <end position="496"/>
    </location>
</feature>
<dbReference type="InterPro" id="IPR052800">
    <property type="entry name" value="DNA_Repair_Helicase_ZGRF1"/>
</dbReference>
<dbReference type="EMBL" id="MU863923">
    <property type="protein sequence ID" value="KAK4200132.1"/>
    <property type="molecule type" value="Genomic_DNA"/>
</dbReference>
<evidence type="ECO:0000259" key="2">
    <source>
        <dbReference type="Pfam" id="PF10382"/>
    </source>
</evidence>
<gene>
    <name evidence="3" type="ORF">QBC40DRAFT_226321</name>
</gene>
<reference evidence="3" key="2">
    <citation type="submission" date="2023-05" db="EMBL/GenBank/DDBJ databases">
        <authorList>
            <consortium name="Lawrence Berkeley National Laboratory"/>
            <person name="Steindorff A."/>
            <person name="Hensen N."/>
            <person name="Bonometti L."/>
            <person name="Westerberg I."/>
            <person name="Brannstrom I.O."/>
            <person name="Guillou S."/>
            <person name="Cros-Aarteil S."/>
            <person name="Calhoun S."/>
            <person name="Haridas S."/>
            <person name="Kuo A."/>
            <person name="Mondo S."/>
            <person name="Pangilinan J."/>
            <person name="Riley R."/>
            <person name="Labutti K."/>
            <person name="Andreopoulos B."/>
            <person name="Lipzen A."/>
            <person name="Chen C."/>
            <person name="Yanf M."/>
            <person name="Daum C."/>
            <person name="Ng V."/>
            <person name="Clum A."/>
            <person name="Ohm R."/>
            <person name="Martin F."/>
            <person name="Silar P."/>
            <person name="Natvig D."/>
            <person name="Lalanne C."/>
            <person name="Gautier V."/>
            <person name="Ament-Velasquez S.L."/>
            <person name="Kruys A."/>
            <person name="Hutchinson M.I."/>
            <person name="Powell A.J."/>
            <person name="Barry K."/>
            <person name="Miller A.N."/>
            <person name="Grigoriev I.V."/>
            <person name="Debuchy R."/>
            <person name="Gladieux P."/>
            <person name="Thoren M.H."/>
            <person name="Johannesson H."/>
        </authorList>
    </citation>
    <scope>NUCLEOTIDE SEQUENCE</scope>
    <source>
        <strain evidence="3">CBS 315.58</strain>
    </source>
</reference>
<feature type="domain" description="5'-3' DNA helicase ZGRF1-like N-terminal" evidence="2">
    <location>
        <begin position="22"/>
        <end position="103"/>
    </location>
</feature>
<dbReference type="AlphaFoldDB" id="A0AAN6XKG4"/>
<dbReference type="GO" id="GO:0005634">
    <property type="term" value="C:nucleus"/>
    <property type="evidence" value="ECO:0007669"/>
    <property type="project" value="TreeGrafter"/>
</dbReference>
<comment type="caution">
    <text evidence="3">The sequence shown here is derived from an EMBL/GenBank/DDBJ whole genome shotgun (WGS) entry which is preliminary data.</text>
</comment>
<organism evidence="3 4">
    <name type="scientific">Triangularia verruculosa</name>
    <dbReference type="NCBI Taxonomy" id="2587418"/>
    <lineage>
        <taxon>Eukaryota</taxon>
        <taxon>Fungi</taxon>
        <taxon>Dikarya</taxon>
        <taxon>Ascomycota</taxon>
        <taxon>Pezizomycotina</taxon>
        <taxon>Sordariomycetes</taxon>
        <taxon>Sordariomycetidae</taxon>
        <taxon>Sordariales</taxon>
        <taxon>Podosporaceae</taxon>
        <taxon>Triangularia</taxon>
    </lineage>
</organism>
<evidence type="ECO:0000256" key="1">
    <source>
        <dbReference type="SAM" id="MobiDB-lite"/>
    </source>
</evidence>
<dbReference type="Proteomes" id="UP001303160">
    <property type="component" value="Unassembled WGS sequence"/>
</dbReference>
<accession>A0AAN6XKG4</accession>
<sequence length="656" mass="71308">MPAITSSGARQELAGGGSSAPVLEFLCLYTHDLQRKQKRWQDGRLKYHTFNKRVMVYDDRGNSVGDMHWHRDWEFDEGEEIKLDRGGAIVQVQERVGRQNQDLTDLLDKRAKEKEERQSRTAARMGLRTPAVPSRVYPAQNIGPGSYHRRLDQVLSPTGHHGRAVVPTESPFEQRQRDQETPNGKNEAPAPKRRKYNDTPPSKLGYAQSLFGAPLTLSAVPMSSAPFRRPAVSAIRMHSEPASSQEEGPQANEPSEREAPSSKRRKRDHTPPRKMGYAQSLVDEELETCQSTSRNRSAAGEDDDEGPSTRLTRKRTTEAVAEESDSDELPQVSVGPRLARLRKSVKSREVIGFVPSSSPVMEGVTIAEPQLPPVPAPLPPPLSTLNFMDTVPSLDISDNNSPTNVTDLKATASPPLPPLKSATDKVSAVRRDISHPITTSKGAPVNKSPPDSVPVHLDQSISESPNGEPPHHHVTSASGAERAGKSAITHQQTMISVDTTSTPLPMLSEKGRNLVTRLVEGEVHEHSIAVPRDVGVSSVASNNPNGQTFEAPPAANNPRPKIANPATRGRKAALKSHAAGQVPQSIVPVEPAPGRLVVMRPPETTRPEAAAGGRPKYKMQLPGFTSARETARDAAVDIGPWSREAHDLFGNGRPSS</sequence>
<evidence type="ECO:0000313" key="3">
    <source>
        <dbReference type="EMBL" id="KAK4200132.1"/>
    </source>
</evidence>
<feature type="region of interest" description="Disordered" evidence="1">
    <location>
        <begin position="158"/>
        <end position="207"/>
    </location>
</feature>
<evidence type="ECO:0000313" key="4">
    <source>
        <dbReference type="Proteomes" id="UP001303160"/>
    </source>
</evidence>
<reference evidence="3" key="1">
    <citation type="journal article" date="2023" name="Mol. Phylogenet. Evol.">
        <title>Genome-scale phylogeny and comparative genomics of the fungal order Sordariales.</title>
        <authorList>
            <person name="Hensen N."/>
            <person name="Bonometti L."/>
            <person name="Westerberg I."/>
            <person name="Brannstrom I.O."/>
            <person name="Guillou S."/>
            <person name="Cros-Aarteil S."/>
            <person name="Calhoun S."/>
            <person name="Haridas S."/>
            <person name="Kuo A."/>
            <person name="Mondo S."/>
            <person name="Pangilinan J."/>
            <person name="Riley R."/>
            <person name="LaButti K."/>
            <person name="Andreopoulos B."/>
            <person name="Lipzen A."/>
            <person name="Chen C."/>
            <person name="Yan M."/>
            <person name="Daum C."/>
            <person name="Ng V."/>
            <person name="Clum A."/>
            <person name="Steindorff A."/>
            <person name="Ohm R.A."/>
            <person name="Martin F."/>
            <person name="Silar P."/>
            <person name="Natvig D.O."/>
            <person name="Lalanne C."/>
            <person name="Gautier V."/>
            <person name="Ament-Velasquez S.L."/>
            <person name="Kruys A."/>
            <person name="Hutchinson M.I."/>
            <person name="Powell A.J."/>
            <person name="Barry K."/>
            <person name="Miller A.N."/>
            <person name="Grigoriev I.V."/>
            <person name="Debuchy R."/>
            <person name="Gladieux P."/>
            <person name="Hiltunen Thoren M."/>
            <person name="Johannesson H."/>
        </authorList>
    </citation>
    <scope>NUCLEOTIDE SEQUENCE</scope>
    <source>
        <strain evidence="3">CBS 315.58</strain>
    </source>
</reference>
<dbReference type="InterPro" id="IPR018838">
    <property type="entry name" value="ZGRF1-like_N"/>
</dbReference>
<dbReference type="Pfam" id="PF10382">
    <property type="entry name" value="ZGRF1-like_N"/>
    <property type="match status" value="1"/>
</dbReference>
<proteinExistence type="predicted"/>
<feature type="region of interest" description="Disordered" evidence="1">
    <location>
        <begin position="236"/>
        <end position="330"/>
    </location>
</feature>
<dbReference type="GO" id="GO:0035861">
    <property type="term" value="C:site of double-strand break"/>
    <property type="evidence" value="ECO:0007669"/>
    <property type="project" value="TreeGrafter"/>
</dbReference>
<dbReference type="GO" id="GO:0006302">
    <property type="term" value="P:double-strand break repair"/>
    <property type="evidence" value="ECO:0007669"/>
    <property type="project" value="TreeGrafter"/>
</dbReference>
<protein>
    <submittedName>
        <fullName evidence="3">Protein ZGRF1</fullName>
    </submittedName>
</protein>
<dbReference type="PANTHER" id="PTHR28535:SF1">
    <property type="entry name" value="PROTEIN ZGRF1"/>
    <property type="match status" value="1"/>
</dbReference>
<keyword evidence="4" id="KW-1185">Reference proteome</keyword>
<name>A0AAN6XKG4_9PEZI</name>
<dbReference type="PANTHER" id="PTHR28535">
    <property type="entry name" value="ZINC FINGER GRF-TYPE CONTAINING 1"/>
    <property type="match status" value="1"/>
</dbReference>